<dbReference type="AlphaFoldDB" id="A0A445B9U8"/>
<feature type="transmembrane region" description="Helical" evidence="2">
    <location>
        <begin position="223"/>
        <end position="242"/>
    </location>
</feature>
<dbReference type="Proteomes" id="UP000289738">
    <property type="component" value="Chromosome A10"/>
</dbReference>
<dbReference type="PANTHER" id="PTHR35691">
    <property type="entry name" value="EXPRESSED PROTEIN"/>
    <property type="match status" value="1"/>
</dbReference>
<evidence type="ECO:0000313" key="4">
    <source>
        <dbReference type="Proteomes" id="UP000289738"/>
    </source>
</evidence>
<feature type="region of interest" description="Disordered" evidence="1">
    <location>
        <begin position="1"/>
        <end position="62"/>
    </location>
</feature>
<accession>A0A445B9U8</accession>
<gene>
    <name evidence="3" type="ORF">Ahy_A10g050599</name>
</gene>
<dbReference type="EMBL" id="SDMP01000010">
    <property type="protein sequence ID" value="RYR35450.1"/>
    <property type="molecule type" value="Genomic_DNA"/>
</dbReference>
<reference evidence="3 4" key="1">
    <citation type="submission" date="2019-01" db="EMBL/GenBank/DDBJ databases">
        <title>Sequencing of cultivated peanut Arachis hypogaea provides insights into genome evolution and oil improvement.</title>
        <authorList>
            <person name="Chen X."/>
        </authorList>
    </citation>
    <scope>NUCLEOTIDE SEQUENCE [LARGE SCALE GENOMIC DNA]</scope>
    <source>
        <strain evidence="4">cv. Fuhuasheng</strain>
        <tissue evidence="3">Leaves</tissue>
    </source>
</reference>
<sequence>MSPRVSTPLRAESARLPRARANSARPPVLSQHAPGVILPRQHAPRAESTRPRRVSSSGQQPAQALLQHGGISRNQEHEHGPGPQPSLDPRKLDIQTETRPSIQQKASLSMLQNSHSVHHSQFLNLLPSAINCGWNSAVLISPRLELRRARFTAPQAPLSLRLEDHRLRLTSVAADPPSCSPSSVVSPSSSIALSFVINAAKPITGKMANEEVKHLEDCSVSNALGTWVFSVAGALLAIPVGIKRKSLAPLVFFGTTGTMLDIIMGISACEREHAERQMKLIEAQRAATDTSLVEANTDS</sequence>
<comment type="caution">
    <text evidence="3">The sequence shown here is derived from an EMBL/GenBank/DDBJ whole genome shotgun (WGS) entry which is preliminary data.</text>
</comment>
<evidence type="ECO:0000256" key="1">
    <source>
        <dbReference type="SAM" id="MobiDB-lite"/>
    </source>
</evidence>
<evidence type="ECO:0000256" key="2">
    <source>
        <dbReference type="SAM" id="Phobius"/>
    </source>
</evidence>
<evidence type="ECO:0000313" key="3">
    <source>
        <dbReference type="EMBL" id="RYR35450.1"/>
    </source>
</evidence>
<keyword evidence="2" id="KW-0812">Transmembrane</keyword>
<protein>
    <recommendedName>
        <fullName evidence="5">Transmembrane protein</fullName>
    </recommendedName>
</protein>
<keyword evidence="2" id="KW-0472">Membrane</keyword>
<feature type="transmembrane region" description="Helical" evidence="2">
    <location>
        <begin position="248"/>
        <end position="269"/>
    </location>
</feature>
<dbReference type="PANTHER" id="PTHR35691:SF1">
    <property type="entry name" value="EXPRESSED PROTEIN"/>
    <property type="match status" value="1"/>
</dbReference>
<dbReference type="STRING" id="3818.A0A445B9U8"/>
<proteinExistence type="predicted"/>
<evidence type="ECO:0008006" key="5">
    <source>
        <dbReference type="Google" id="ProtNLM"/>
    </source>
</evidence>
<keyword evidence="4" id="KW-1185">Reference proteome</keyword>
<name>A0A445B9U8_ARAHY</name>
<organism evidence="3 4">
    <name type="scientific">Arachis hypogaea</name>
    <name type="common">Peanut</name>
    <dbReference type="NCBI Taxonomy" id="3818"/>
    <lineage>
        <taxon>Eukaryota</taxon>
        <taxon>Viridiplantae</taxon>
        <taxon>Streptophyta</taxon>
        <taxon>Embryophyta</taxon>
        <taxon>Tracheophyta</taxon>
        <taxon>Spermatophyta</taxon>
        <taxon>Magnoliopsida</taxon>
        <taxon>eudicotyledons</taxon>
        <taxon>Gunneridae</taxon>
        <taxon>Pentapetalae</taxon>
        <taxon>rosids</taxon>
        <taxon>fabids</taxon>
        <taxon>Fabales</taxon>
        <taxon>Fabaceae</taxon>
        <taxon>Papilionoideae</taxon>
        <taxon>50 kb inversion clade</taxon>
        <taxon>dalbergioids sensu lato</taxon>
        <taxon>Dalbergieae</taxon>
        <taxon>Pterocarpus clade</taxon>
        <taxon>Arachis</taxon>
    </lineage>
</organism>
<keyword evidence="2" id="KW-1133">Transmembrane helix</keyword>